<keyword evidence="2" id="KW-0479">Metal-binding</keyword>
<dbReference type="InterPro" id="IPR011992">
    <property type="entry name" value="EF-hand-dom_pair"/>
</dbReference>
<dbReference type="SUPFAM" id="SSF55681">
    <property type="entry name" value="Class II aaRS and biotin synthetases"/>
    <property type="match status" value="1"/>
</dbReference>
<keyword evidence="4" id="KW-0106">Calcium</keyword>
<organism evidence="8">
    <name type="scientific">Brassica napus</name>
    <name type="common">Rape</name>
    <dbReference type="NCBI Taxonomy" id="3708"/>
    <lineage>
        <taxon>Eukaryota</taxon>
        <taxon>Viridiplantae</taxon>
        <taxon>Streptophyta</taxon>
        <taxon>Embryophyta</taxon>
        <taxon>Tracheophyta</taxon>
        <taxon>Spermatophyta</taxon>
        <taxon>Magnoliopsida</taxon>
        <taxon>eudicotyledons</taxon>
        <taxon>Gunneridae</taxon>
        <taxon>Pentapetalae</taxon>
        <taxon>rosids</taxon>
        <taxon>malvids</taxon>
        <taxon>Brassicales</taxon>
        <taxon>Brassicaceae</taxon>
        <taxon>Brassiceae</taxon>
        <taxon>Brassica</taxon>
    </lineage>
</organism>
<keyword evidence="5" id="KW-1133">Transmembrane helix</keyword>
<evidence type="ECO:0000256" key="4">
    <source>
        <dbReference type="ARBA" id="ARBA00022837"/>
    </source>
</evidence>
<dbReference type="InterPro" id="IPR045864">
    <property type="entry name" value="aa-tRNA-synth_II/BPL/LPL"/>
</dbReference>
<evidence type="ECO:0000256" key="3">
    <source>
        <dbReference type="ARBA" id="ARBA00022737"/>
    </source>
</evidence>
<keyword evidence="3" id="KW-0677">Repeat</keyword>
<dbReference type="InterPro" id="IPR002048">
    <property type="entry name" value="EF_hand_dom"/>
</dbReference>
<dbReference type="InterPro" id="IPR053264">
    <property type="entry name" value="Lipoate-ligase_2_inactive"/>
</dbReference>
<dbReference type="Pfam" id="PF21948">
    <property type="entry name" value="LplA-B_cat"/>
    <property type="match status" value="1"/>
</dbReference>
<keyword evidence="5" id="KW-0812">Transmembrane</keyword>
<feature type="domain" description="EF-hand" evidence="6">
    <location>
        <begin position="154"/>
        <end position="189"/>
    </location>
</feature>
<protein>
    <submittedName>
        <fullName evidence="8">(rape) hypothetical protein</fullName>
    </submittedName>
</protein>
<reference evidence="8" key="1">
    <citation type="submission" date="2021-01" db="EMBL/GenBank/DDBJ databases">
        <authorList>
            <consortium name="Genoscope - CEA"/>
            <person name="William W."/>
        </authorList>
    </citation>
    <scope>NUCLEOTIDE SEQUENCE</scope>
</reference>
<evidence type="ECO:0000313" key="8">
    <source>
        <dbReference type="EMBL" id="CAF2089934.1"/>
    </source>
</evidence>
<evidence type="ECO:0000256" key="1">
    <source>
        <dbReference type="ARBA" id="ARBA00003291"/>
    </source>
</evidence>
<proteinExistence type="predicted"/>
<dbReference type="PROSITE" id="PS50222">
    <property type="entry name" value="EF_HAND_2"/>
    <property type="match status" value="2"/>
</dbReference>
<dbReference type="CDD" id="cd16443">
    <property type="entry name" value="LplA"/>
    <property type="match status" value="1"/>
</dbReference>
<dbReference type="PROSITE" id="PS51733">
    <property type="entry name" value="BPL_LPL_CATALYTIC"/>
    <property type="match status" value="1"/>
</dbReference>
<dbReference type="Proteomes" id="UP001295469">
    <property type="component" value="Chromosome A06"/>
</dbReference>
<name>A0A816SZK6_BRANA</name>
<sequence length="454" mass="51962">MEKSLLSECKQSSSLFFFALFNLFHISLGRWVSSARIFLSGFLPLLQHHQRVRNQDQTVITNTEEQEEEDQYDYLSREDAEMVMRSLGLSPDQESDDLQERYSSKEMSSLFEEKEASLEEVKQAFDVFDENRDGFIDAKELRRVLTILGFKEGSYLENCSVMIRSLDGNKDGRIDFNGFVKSFSGKAPKGFKMSISRSKDMRLPLMNLVRLKGTPILEQLYLEERLLRASTDNWCIVNDGTNVPTIVMGMSGKPSQLLEVGPVVKDRIPVIKRFTGGGTVIVDKSTLFVSLICNKGDVPSVQPYPRSVMAWSGSLYGEVFEGVDGFQLRENDYVFGDRKFGGNAQSIIRNRWIHHTSFLWDYNVRNMAYLKLPSKVPQYRLERDHTDFVCRMKDYIERSDFVEKTVKAVGNQFAMKEVNLEDIDSYAKGEHVKSTRLLTMEELREAMSGTAQSA</sequence>
<dbReference type="Gene3D" id="3.30.930.10">
    <property type="entry name" value="Bira Bifunctional Protein, Domain 2"/>
    <property type="match status" value="1"/>
</dbReference>
<dbReference type="FunFam" id="3.30.930.10:FF:000077">
    <property type="entry name" value="Putative lipoate-protein ligase A"/>
    <property type="match status" value="1"/>
</dbReference>
<dbReference type="AlphaFoldDB" id="A0A816SZK6"/>
<feature type="domain" description="EF-hand" evidence="6">
    <location>
        <begin position="116"/>
        <end position="151"/>
    </location>
</feature>
<accession>A0A816SZK6</accession>
<dbReference type="InterPro" id="IPR004143">
    <property type="entry name" value="BPL_LPL_catalytic"/>
</dbReference>
<dbReference type="PANTHER" id="PTHR43506">
    <property type="entry name" value="BIOTIN/LIPOATE A/B PROTEIN LIGASE FAMILY"/>
    <property type="match status" value="1"/>
</dbReference>
<gene>
    <name evidence="8" type="ORF">DARMORV10_A06P40200.1</name>
</gene>
<dbReference type="FunFam" id="1.10.238.10:FF:000302">
    <property type="entry name" value="Probable calcium-binding protein CML46"/>
    <property type="match status" value="1"/>
</dbReference>
<feature type="domain" description="BPL/LPL catalytic" evidence="7">
    <location>
        <begin position="231"/>
        <end position="417"/>
    </location>
</feature>
<dbReference type="Pfam" id="PF13499">
    <property type="entry name" value="EF-hand_7"/>
    <property type="match status" value="1"/>
</dbReference>
<evidence type="ECO:0000259" key="7">
    <source>
        <dbReference type="PROSITE" id="PS51733"/>
    </source>
</evidence>
<comment type="function">
    <text evidence="1">Potential calcium sensor.</text>
</comment>
<dbReference type="PANTHER" id="PTHR43506:SF1">
    <property type="entry name" value="BPL_LPL CATALYTIC DOMAIN-CONTAINING PROTEIN"/>
    <property type="match status" value="1"/>
</dbReference>
<dbReference type="SUPFAM" id="SSF47473">
    <property type="entry name" value="EF-hand"/>
    <property type="match status" value="1"/>
</dbReference>
<dbReference type="CDD" id="cd00051">
    <property type="entry name" value="EFh"/>
    <property type="match status" value="1"/>
</dbReference>
<evidence type="ECO:0000256" key="2">
    <source>
        <dbReference type="ARBA" id="ARBA00022723"/>
    </source>
</evidence>
<keyword evidence="5" id="KW-0472">Membrane</keyword>
<dbReference type="GO" id="GO:0005509">
    <property type="term" value="F:calcium ion binding"/>
    <property type="evidence" value="ECO:0007669"/>
    <property type="project" value="InterPro"/>
</dbReference>
<dbReference type="PROSITE" id="PS00018">
    <property type="entry name" value="EF_HAND_1"/>
    <property type="match status" value="1"/>
</dbReference>
<dbReference type="InterPro" id="IPR018247">
    <property type="entry name" value="EF_Hand_1_Ca_BS"/>
</dbReference>
<feature type="transmembrane region" description="Helical" evidence="5">
    <location>
        <begin position="12"/>
        <end position="32"/>
    </location>
</feature>
<evidence type="ECO:0000259" key="6">
    <source>
        <dbReference type="PROSITE" id="PS50222"/>
    </source>
</evidence>
<evidence type="ECO:0000256" key="5">
    <source>
        <dbReference type="SAM" id="Phobius"/>
    </source>
</evidence>
<dbReference type="Gene3D" id="1.10.238.10">
    <property type="entry name" value="EF-hand"/>
    <property type="match status" value="1"/>
</dbReference>
<dbReference type="SMART" id="SM00054">
    <property type="entry name" value="EFh"/>
    <property type="match status" value="2"/>
</dbReference>
<dbReference type="EMBL" id="HG994360">
    <property type="protein sequence ID" value="CAF2089934.1"/>
    <property type="molecule type" value="Genomic_DNA"/>
</dbReference>